<evidence type="ECO:0000313" key="10">
    <source>
        <dbReference type="Proteomes" id="UP000288716"/>
    </source>
</evidence>
<evidence type="ECO:0000256" key="5">
    <source>
        <dbReference type="ARBA" id="ARBA00022786"/>
    </source>
</evidence>
<accession>A0A443SV17</accession>
<comment type="caution">
    <text evidence="9">The sequence shown here is derived from an EMBL/GenBank/DDBJ whole genome shotgun (WGS) entry which is preliminary data.</text>
</comment>
<feature type="transmembrane region" description="Helical" evidence="7">
    <location>
        <begin position="414"/>
        <end position="440"/>
    </location>
</feature>
<dbReference type="CDD" id="cd20350">
    <property type="entry name" value="Rcat_RBR_RNF217"/>
    <property type="match status" value="1"/>
</dbReference>
<sequence>KSKRCKSLPSEEDLTKNRLLSASNSDFRCLLPTKRETHKNSVITGYSFRLRYQHATSETSVKKVESLSSIFSDLTPELAAILQDEFILQELLEMRILLDQMALRRYSTSLFNLLVTRPAETGESKEQSNSVDVPPEEPIPHFPVGLFQQDECGVCWEHVWLYRRPCCSFAVCANCCSNYYEYKVRMAIVSIECINPKCHEYVHRDEISVRLSSEMKCIYYRLLSADNCDETSKTCPKCNRVHRLQSVADLKEMKSKAKTNFNVSSLKVKSICLMKYLETYVYRVQCAECECVWCFLCHSPWHNGITCKQFRKGDRLLKFWAKQISHGQVNAQRCPKCKTYIQRSSGCDHMHCTRCETNFCYRCGDKLRRLKFFGDHYSKLSIFGCKYRYKAESPVQRKIIRGAVFGSKVMLAPVLGSLVACAGILVCGVAVVALPLYGGIRLYRNIQRNKVLQREMETMFEGVDPEFSPKQFTE</sequence>
<feature type="non-terminal residue" evidence="9">
    <location>
        <position position="1"/>
    </location>
</feature>
<dbReference type="GO" id="GO:0004842">
    <property type="term" value="F:ubiquitin-protein transferase activity"/>
    <property type="evidence" value="ECO:0007669"/>
    <property type="project" value="InterPro"/>
</dbReference>
<dbReference type="VEuPathDB" id="VectorBase:LDEU000679"/>
<evidence type="ECO:0000313" key="9">
    <source>
        <dbReference type="EMBL" id="RWS31357.1"/>
    </source>
</evidence>
<keyword evidence="6" id="KW-0862">Zinc</keyword>
<protein>
    <recommendedName>
        <fullName evidence="8">RING-type domain-containing protein</fullName>
    </recommendedName>
</protein>
<keyword evidence="7" id="KW-1133">Transmembrane helix</keyword>
<dbReference type="InterPro" id="IPR044066">
    <property type="entry name" value="TRIAD_supradom"/>
</dbReference>
<dbReference type="EMBL" id="NCKV01000187">
    <property type="protein sequence ID" value="RWS31357.1"/>
    <property type="molecule type" value="Genomic_DNA"/>
</dbReference>
<keyword evidence="2" id="KW-0479">Metal-binding</keyword>
<feature type="domain" description="RING-type" evidence="8">
    <location>
        <begin position="148"/>
        <end position="389"/>
    </location>
</feature>
<dbReference type="SUPFAM" id="SSF57850">
    <property type="entry name" value="RING/U-box"/>
    <property type="match status" value="1"/>
</dbReference>
<evidence type="ECO:0000256" key="6">
    <source>
        <dbReference type="ARBA" id="ARBA00022833"/>
    </source>
</evidence>
<keyword evidence="5" id="KW-0833">Ubl conjugation pathway</keyword>
<evidence type="ECO:0000259" key="8">
    <source>
        <dbReference type="PROSITE" id="PS51873"/>
    </source>
</evidence>
<dbReference type="STRING" id="299467.A0A443SV17"/>
<dbReference type="AlphaFoldDB" id="A0A443SV17"/>
<keyword evidence="4" id="KW-0863">Zinc-finger</keyword>
<keyword evidence="7" id="KW-0812">Transmembrane</keyword>
<dbReference type="OrthoDB" id="69641at2759"/>
<dbReference type="InterPro" id="IPR031127">
    <property type="entry name" value="E3_UB_ligase_RBR"/>
</dbReference>
<dbReference type="Gene3D" id="1.20.120.1750">
    <property type="match status" value="1"/>
</dbReference>
<reference evidence="9 10" key="1">
    <citation type="journal article" date="2018" name="Gigascience">
        <title>Genomes of trombidid mites reveal novel predicted allergens and laterally-transferred genes associated with secondary metabolism.</title>
        <authorList>
            <person name="Dong X."/>
            <person name="Chaisiri K."/>
            <person name="Xia D."/>
            <person name="Armstrong S.D."/>
            <person name="Fang Y."/>
            <person name="Donnelly M.J."/>
            <person name="Kadowaki T."/>
            <person name="McGarry J.W."/>
            <person name="Darby A.C."/>
            <person name="Makepeace B.L."/>
        </authorList>
    </citation>
    <scope>NUCLEOTIDE SEQUENCE [LARGE SCALE GENOMIC DNA]</scope>
    <source>
        <strain evidence="9">UoL-UT</strain>
    </source>
</reference>
<dbReference type="GO" id="GO:0008270">
    <property type="term" value="F:zinc ion binding"/>
    <property type="evidence" value="ECO:0007669"/>
    <property type="project" value="UniProtKB-KW"/>
</dbReference>
<keyword evidence="3" id="KW-0677">Repeat</keyword>
<keyword evidence="1" id="KW-0808">Transferase</keyword>
<keyword evidence="10" id="KW-1185">Reference proteome</keyword>
<dbReference type="InterPro" id="IPR047552">
    <property type="entry name" value="Rcat_RBR_RNF217"/>
</dbReference>
<dbReference type="Pfam" id="PF22191">
    <property type="entry name" value="IBR_1"/>
    <property type="match status" value="1"/>
</dbReference>
<evidence type="ECO:0000256" key="7">
    <source>
        <dbReference type="SAM" id="Phobius"/>
    </source>
</evidence>
<gene>
    <name evidence="9" type="ORF">B4U80_10661</name>
</gene>
<dbReference type="PROSITE" id="PS51873">
    <property type="entry name" value="TRIAD"/>
    <property type="match status" value="1"/>
</dbReference>
<evidence type="ECO:0000256" key="3">
    <source>
        <dbReference type="ARBA" id="ARBA00022737"/>
    </source>
</evidence>
<evidence type="ECO:0000256" key="1">
    <source>
        <dbReference type="ARBA" id="ARBA00022679"/>
    </source>
</evidence>
<keyword evidence="7" id="KW-0472">Membrane</keyword>
<name>A0A443SV17_9ACAR</name>
<evidence type="ECO:0000256" key="2">
    <source>
        <dbReference type="ARBA" id="ARBA00022723"/>
    </source>
</evidence>
<dbReference type="PANTHER" id="PTHR11685">
    <property type="entry name" value="RBR FAMILY RING FINGER AND IBR DOMAIN-CONTAINING"/>
    <property type="match status" value="1"/>
</dbReference>
<organism evidence="9 10">
    <name type="scientific">Leptotrombidium deliense</name>
    <dbReference type="NCBI Taxonomy" id="299467"/>
    <lineage>
        <taxon>Eukaryota</taxon>
        <taxon>Metazoa</taxon>
        <taxon>Ecdysozoa</taxon>
        <taxon>Arthropoda</taxon>
        <taxon>Chelicerata</taxon>
        <taxon>Arachnida</taxon>
        <taxon>Acari</taxon>
        <taxon>Acariformes</taxon>
        <taxon>Trombidiformes</taxon>
        <taxon>Prostigmata</taxon>
        <taxon>Anystina</taxon>
        <taxon>Parasitengona</taxon>
        <taxon>Trombiculoidea</taxon>
        <taxon>Trombiculidae</taxon>
        <taxon>Leptotrombidium</taxon>
    </lineage>
</organism>
<dbReference type="GO" id="GO:0016567">
    <property type="term" value="P:protein ubiquitination"/>
    <property type="evidence" value="ECO:0007669"/>
    <property type="project" value="InterPro"/>
</dbReference>
<dbReference type="Proteomes" id="UP000288716">
    <property type="component" value="Unassembled WGS sequence"/>
</dbReference>
<proteinExistence type="predicted"/>
<evidence type="ECO:0000256" key="4">
    <source>
        <dbReference type="ARBA" id="ARBA00022771"/>
    </source>
</evidence>